<dbReference type="STRING" id="1798377.A2872_01765"/>
<dbReference type="SUPFAM" id="SSF53335">
    <property type="entry name" value="S-adenosyl-L-methionine-dependent methyltransferases"/>
    <property type="match status" value="1"/>
</dbReference>
<sequence length="361" mass="41634">MQKNRFDLVVAEIKAQAMNPPGKDIYLQSFYTHVLNNLDRDRSNQLIKIITETLTVRPKITHKHFVNLLFRSVQYLETNYLNNVNYPNGLETPEAWDKEINQLLENIEYEKHLRLTLKERNTTTTIYQRYCGPYFIMSTLTKNKVTFVDLGCGAGYGPLGISKSVPFKEIVDRTVGKKVAAQMRLPLPLNKAYGIDVTSHGDPESISWLRACQFYPSEIYQMNDILNFEKKVGFFNGKVTFFESDITNPKAIRNEFPKKKCDFATVCTTLYMIPDKKENVLKFAQGLLKPNGLVIVQDFARKTPNGKLRFDVSWTTGWPYRTFVWGKATGYKFWEVLKWSSGRCREVAPGDDFKAFLHLAS</sequence>
<accession>A0A1F5Z679</accession>
<dbReference type="Gene3D" id="3.40.50.150">
    <property type="entry name" value="Vaccinia Virus protein VP39"/>
    <property type="match status" value="1"/>
</dbReference>
<dbReference type="Pfam" id="PF13489">
    <property type="entry name" value="Methyltransf_23"/>
    <property type="match status" value="1"/>
</dbReference>
<gene>
    <name evidence="1" type="ORF">A2872_01765</name>
</gene>
<dbReference type="AlphaFoldDB" id="A0A1F5Z679"/>
<protein>
    <recommendedName>
        <fullName evidence="3">Methyltransferase domain-containing protein</fullName>
    </recommendedName>
</protein>
<dbReference type="EMBL" id="MFJG01000003">
    <property type="protein sequence ID" value="OGG07667.1"/>
    <property type="molecule type" value="Genomic_DNA"/>
</dbReference>
<comment type="caution">
    <text evidence="1">The sequence shown here is derived from an EMBL/GenBank/DDBJ whole genome shotgun (WGS) entry which is preliminary data.</text>
</comment>
<evidence type="ECO:0000313" key="1">
    <source>
        <dbReference type="EMBL" id="OGG07667.1"/>
    </source>
</evidence>
<organism evidence="1 2">
    <name type="scientific">Candidatus Gottesmanbacteria bacterium RIFCSPHIGHO2_01_FULL_42_12</name>
    <dbReference type="NCBI Taxonomy" id="1798377"/>
    <lineage>
        <taxon>Bacteria</taxon>
        <taxon>Candidatus Gottesmaniibacteriota</taxon>
    </lineage>
</organism>
<evidence type="ECO:0000313" key="2">
    <source>
        <dbReference type="Proteomes" id="UP000178681"/>
    </source>
</evidence>
<dbReference type="Proteomes" id="UP000178681">
    <property type="component" value="Unassembled WGS sequence"/>
</dbReference>
<evidence type="ECO:0008006" key="3">
    <source>
        <dbReference type="Google" id="ProtNLM"/>
    </source>
</evidence>
<name>A0A1F5Z679_9BACT</name>
<reference evidence="1 2" key="1">
    <citation type="journal article" date="2016" name="Nat. Commun.">
        <title>Thousands of microbial genomes shed light on interconnected biogeochemical processes in an aquifer system.</title>
        <authorList>
            <person name="Anantharaman K."/>
            <person name="Brown C.T."/>
            <person name="Hug L.A."/>
            <person name="Sharon I."/>
            <person name="Castelle C.J."/>
            <person name="Probst A.J."/>
            <person name="Thomas B.C."/>
            <person name="Singh A."/>
            <person name="Wilkins M.J."/>
            <person name="Karaoz U."/>
            <person name="Brodie E.L."/>
            <person name="Williams K.H."/>
            <person name="Hubbard S.S."/>
            <person name="Banfield J.F."/>
        </authorList>
    </citation>
    <scope>NUCLEOTIDE SEQUENCE [LARGE SCALE GENOMIC DNA]</scope>
</reference>
<proteinExistence type="predicted"/>
<dbReference type="InterPro" id="IPR029063">
    <property type="entry name" value="SAM-dependent_MTases_sf"/>
</dbReference>